<dbReference type="PANTHER" id="PTHR47114:SF2">
    <property type="entry name" value="OLIGODENDROCYTE-MYELIN GLYCOPROTEIN"/>
    <property type="match status" value="1"/>
</dbReference>
<dbReference type="AlphaFoldDB" id="A0A1E3QKF4"/>
<accession>A0A1E3QKF4</accession>
<dbReference type="InterPro" id="IPR001611">
    <property type="entry name" value="Leu-rich_rpt"/>
</dbReference>
<gene>
    <name evidence="3" type="ORF">BABINDRAFT_163297</name>
</gene>
<dbReference type="Proteomes" id="UP000094336">
    <property type="component" value="Unassembled WGS sequence"/>
</dbReference>
<dbReference type="SUPFAM" id="SSF52058">
    <property type="entry name" value="L domain-like"/>
    <property type="match status" value="2"/>
</dbReference>
<reference evidence="4" key="1">
    <citation type="submission" date="2016-05" db="EMBL/GenBank/DDBJ databases">
        <title>Comparative genomics of biotechnologically important yeasts.</title>
        <authorList>
            <consortium name="DOE Joint Genome Institute"/>
            <person name="Riley R."/>
            <person name="Haridas S."/>
            <person name="Wolfe K.H."/>
            <person name="Lopes M.R."/>
            <person name="Hittinger C.T."/>
            <person name="Goker M."/>
            <person name="Salamov A."/>
            <person name="Wisecaver J."/>
            <person name="Long T.M."/>
            <person name="Aerts A.L."/>
            <person name="Barry K."/>
            <person name="Choi C."/>
            <person name="Clum A."/>
            <person name="Coughlan A.Y."/>
            <person name="Deshpande S."/>
            <person name="Douglass A.P."/>
            <person name="Hanson S.J."/>
            <person name="Klenk H.-P."/>
            <person name="Labutti K."/>
            <person name="Lapidus A."/>
            <person name="Lindquist E."/>
            <person name="Lipzen A."/>
            <person name="Meier-Kolthoff J.P."/>
            <person name="Ohm R.A."/>
            <person name="Otillar R.P."/>
            <person name="Pangilinan J."/>
            <person name="Peng Y."/>
            <person name="Rokas A."/>
            <person name="Rosa C.A."/>
            <person name="Scheuner C."/>
            <person name="Sibirny A.A."/>
            <person name="Slot J.C."/>
            <person name="Stielow J.B."/>
            <person name="Sun H."/>
            <person name="Kurtzman C.P."/>
            <person name="Blackwell M."/>
            <person name="Grigoriev I.V."/>
            <person name="Jeffries T.W."/>
        </authorList>
    </citation>
    <scope>NUCLEOTIDE SEQUENCE [LARGE SCALE GENOMIC DNA]</scope>
    <source>
        <strain evidence="4">NRRL Y-12698</strain>
    </source>
</reference>
<dbReference type="InterPro" id="IPR032675">
    <property type="entry name" value="LRR_dom_sf"/>
</dbReference>
<evidence type="ECO:0000313" key="3">
    <source>
        <dbReference type="EMBL" id="ODQ77934.1"/>
    </source>
</evidence>
<dbReference type="OrthoDB" id="7451790at2759"/>
<dbReference type="PROSITE" id="PS51450">
    <property type="entry name" value="LRR"/>
    <property type="match status" value="1"/>
</dbReference>
<name>A0A1E3QKF4_9ASCO</name>
<dbReference type="Gene3D" id="3.80.10.10">
    <property type="entry name" value="Ribonuclease Inhibitor"/>
    <property type="match status" value="3"/>
</dbReference>
<evidence type="ECO:0000313" key="4">
    <source>
        <dbReference type="Proteomes" id="UP000094336"/>
    </source>
</evidence>
<dbReference type="InterPro" id="IPR051071">
    <property type="entry name" value="LRR-bact_E3_ubiq_ligases"/>
</dbReference>
<dbReference type="GeneID" id="30147680"/>
<dbReference type="SMART" id="SM00364">
    <property type="entry name" value="LRR_BAC"/>
    <property type="match status" value="7"/>
</dbReference>
<sequence length="772" mass="87588">MNKHEIPLFCDIFPLEIVEKIVSYLPLLAVVEVMKSENASLASVAQRRYYSNIKLEFLDRPYDVIYKMDDILSMKISEFDALLNSDTVDQLRIEKLLIYVDLLEDDFTFLHEKVFTKASIIVTDVILQFYGDPEWYLEFDWACLPSSPLVLKCIREISVWYPYIGPDVPPLPSNLRKLHLEFDYQHGGNDNGISPRIVFPPNLQEFVSKIPWASMSAYTNLPSTLRTLVLEYVSGFNAEAFNELNLPNLRNLRLYRISGVTEFNELFELPSLLESLELGNLRITNFERRKLPLGLQKLSITQCPLKKFRVDTFPDSLKELILYDTDLPSSEIHIIKFPPGLVSLLVTYSRLTSLNFVNSLPGSLEILNLRKNSLGRLNETDEDADTARSYRIKFPENLQKLNLEYNEHLFTQYSPGNLVFPLSLKDLNLHRTNMGSVDELDLPPGLNSLDLCGNNLVSVDELDLPPGLNSLDLCSNNLELFSKELPDSIQYLGLRSNQLKELINFHLPVNCTRLDLSSNPLLRVQFSNADHPGLKLQHFDLSKVAIAAIRNISPLPQCLAFLDIGSTEVSSLSGIQFPVGLSRLDATNNKIVSLENVEFPPHLEALCLLKNQISSLANICFPDSLLELRLSDNKITSIDAIQLPPKLKKLYFERNAISTINELQLPESLKILTMEDQKWNILLNCVSADGDSSESLNTSRKEGLSSLAGLSNLPSKLWYLNLDNNSLSEQSFQHLEIPASLTMLSVSNNAFDDYYKWLWKIKLAHLGMLASW</sequence>
<dbReference type="RefSeq" id="XP_018983262.1">
    <property type="nucleotide sequence ID" value="XM_019129827.1"/>
</dbReference>
<protein>
    <submittedName>
        <fullName evidence="3">Uncharacterized protein</fullName>
    </submittedName>
</protein>
<keyword evidence="1" id="KW-0433">Leucine-rich repeat</keyword>
<keyword evidence="2" id="KW-0677">Repeat</keyword>
<dbReference type="PANTHER" id="PTHR47114">
    <property type="match status" value="1"/>
</dbReference>
<evidence type="ECO:0000256" key="2">
    <source>
        <dbReference type="ARBA" id="ARBA00022737"/>
    </source>
</evidence>
<proteinExistence type="predicted"/>
<evidence type="ECO:0000256" key="1">
    <source>
        <dbReference type="ARBA" id="ARBA00022614"/>
    </source>
</evidence>
<keyword evidence="4" id="KW-1185">Reference proteome</keyword>
<organism evidence="3 4">
    <name type="scientific">Babjeviella inositovora NRRL Y-12698</name>
    <dbReference type="NCBI Taxonomy" id="984486"/>
    <lineage>
        <taxon>Eukaryota</taxon>
        <taxon>Fungi</taxon>
        <taxon>Dikarya</taxon>
        <taxon>Ascomycota</taxon>
        <taxon>Saccharomycotina</taxon>
        <taxon>Pichiomycetes</taxon>
        <taxon>Serinales incertae sedis</taxon>
        <taxon>Babjeviella</taxon>
    </lineage>
</organism>
<dbReference type="STRING" id="984486.A0A1E3QKF4"/>
<dbReference type="EMBL" id="KV454438">
    <property type="protein sequence ID" value="ODQ77934.1"/>
    <property type="molecule type" value="Genomic_DNA"/>
</dbReference>